<feature type="coiled-coil region" evidence="1">
    <location>
        <begin position="6"/>
        <end position="39"/>
    </location>
</feature>
<reference evidence="2" key="1">
    <citation type="journal article" date="2004" name="Nature">
        <title>Genome duplication in the teleost fish Tetraodon nigroviridis reveals the early vertebrate proto-karyotype.</title>
        <authorList>
            <person name="Jaillon O."/>
            <person name="Aury J.-M."/>
            <person name="Brunet F."/>
            <person name="Petit J.-L."/>
            <person name="Stange-Thomann N."/>
            <person name="Mauceli E."/>
            <person name="Bouneau L."/>
            <person name="Fischer C."/>
            <person name="Ozouf-Costaz C."/>
            <person name="Bernot A."/>
            <person name="Nicaud S."/>
            <person name="Jaffe D."/>
            <person name="Fisher S."/>
            <person name="Lutfalla G."/>
            <person name="Dossat C."/>
            <person name="Segurens B."/>
            <person name="Dasilva C."/>
            <person name="Salanoubat M."/>
            <person name="Levy M."/>
            <person name="Boudet N."/>
            <person name="Castellano S."/>
            <person name="Anthouard V."/>
            <person name="Jubin C."/>
            <person name="Castelli V."/>
            <person name="Katinka M."/>
            <person name="Vacherie B."/>
            <person name="Biemont C."/>
            <person name="Skalli Z."/>
            <person name="Cattolico L."/>
            <person name="Poulain J."/>
            <person name="De Berardinis V."/>
            <person name="Cruaud C."/>
            <person name="Duprat S."/>
            <person name="Brottier P."/>
            <person name="Coutanceau J.-P."/>
            <person name="Gouzy J."/>
            <person name="Parra G."/>
            <person name="Lardier G."/>
            <person name="Chapple C."/>
            <person name="McKernan K.J."/>
            <person name="McEwan P."/>
            <person name="Bosak S."/>
            <person name="Kellis M."/>
            <person name="Volff J.-N."/>
            <person name="Guigo R."/>
            <person name="Zody M.C."/>
            <person name="Mesirov J."/>
            <person name="Lindblad-Toh K."/>
            <person name="Birren B."/>
            <person name="Nusbaum C."/>
            <person name="Kahn D."/>
            <person name="Robinson-Rechavi M."/>
            <person name="Laudet V."/>
            <person name="Schachter V."/>
            <person name="Quetier F."/>
            <person name="Saurin W."/>
            <person name="Scarpelli C."/>
            <person name="Wincker P."/>
            <person name="Lander E.S."/>
            <person name="Weissenbach J."/>
            <person name="Roest Crollius H."/>
        </authorList>
    </citation>
    <scope>NUCLEOTIDE SEQUENCE [LARGE SCALE GENOMIC DNA]</scope>
</reference>
<comment type="caution">
    <text evidence="2">The sequence shown here is derived from an EMBL/GenBank/DDBJ whole genome shotgun (WGS) entry which is preliminary data.</text>
</comment>
<dbReference type="KEGG" id="tng:GSTEN00036774G001"/>
<dbReference type="PANTHER" id="PTHR47528">
    <property type="entry name" value="PARALEMMIN-3"/>
    <property type="match status" value="1"/>
</dbReference>
<accession>Q4RD40</accession>
<evidence type="ECO:0000256" key="1">
    <source>
        <dbReference type="SAM" id="Coils"/>
    </source>
</evidence>
<sequence length="45" mass="5517">ARMNEADMYKQRLEAIAEKLQLQEEQERARREMGEERLRLEQLKV</sequence>
<dbReference type="AlphaFoldDB" id="Q4RD40"/>
<evidence type="ECO:0000313" key="2">
    <source>
        <dbReference type="EMBL" id="CAG13692.1"/>
    </source>
</evidence>
<organism evidence="2">
    <name type="scientific">Tetraodon nigroviridis</name>
    <name type="common">Spotted green pufferfish</name>
    <name type="synonym">Chelonodon nigroviridis</name>
    <dbReference type="NCBI Taxonomy" id="99883"/>
    <lineage>
        <taxon>Eukaryota</taxon>
        <taxon>Metazoa</taxon>
        <taxon>Chordata</taxon>
        <taxon>Craniata</taxon>
        <taxon>Vertebrata</taxon>
        <taxon>Euteleostomi</taxon>
        <taxon>Actinopterygii</taxon>
        <taxon>Neopterygii</taxon>
        <taxon>Teleostei</taxon>
        <taxon>Neoteleostei</taxon>
        <taxon>Acanthomorphata</taxon>
        <taxon>Eupercaria</taxon>
        <taxon>Tetraodontiformes</taxon>
        <taxon>Tetradontoidea</taxon>
        <taxon>Tetraodontidae</taxon>
        <taxon>Tetraodon</taxon>
    </lineage>
</organism>
<dbReference type="EMBL" id="CAAE01017420">
    <property type="protein sequence ID" value="CAG13692.1"/>
    <property type="molecule type" value="Genomic_DNA"/>
</dbReference>
<proteinExistence type="predicted"/>
<gene>
    <name evidence="2" type="ORF">GSTENG00036774001</name>
</gene>
<dbReference type="PANTHER" id="PTHR47528:SF1">
    <property type="entry name" value="PARALEMMIN-3"/>
    <property type="match status" value="1"/>
</dbReference>
<dbReference type="InterPro" id="IPR024149">
    <property type="entry name" value="Paralemmin-3"/>
</dbReference>
<keyword evidence="1" id="KW-0175">Coiled coil</keyword>
<feature type="non-terminal residue" evidence="2">
    <location>
        <position position="45"/>
    </location>
</feature>
<name>Q4RD40_TETNG</name>
<protein>
    <submittedName>
        <fullName evidence="2">(spotted green pufferfish) hypothetical protein</fullName>
    </submittedName>
</protein>
<reference evidence="2" key="2">
    <citation type="submission" date="2004-02" db="EMBL/GenBank/DDBJ databases">
        <authorList>
            <consortium name="Genoscope"/>
            <consortium name="Whitehead Institute Centre for Genome Research"/>
        </authorList>
    </citation>
    <scope>NUCLEOTIDE SEQUENCE</scope>
</reference>